<feature type="region of interest" description="Disordered" evidence="5">
    <location>
        <begin position="141"/>
        <end position="221"/>
    </location>
</feature>
<accession>A0ABR1JD53</accession>
<protein>
    <submittedName>
        <fullName evidence="7">Uncharacterized protein</fullName>
    </submittedName>
</protein>
<evidence type="ECO:0000256" key="3">
    <source>
        <dbReference type="ARBA" id="ARBA00022989"/>
    </source>
</evidence>
<feature type="region of interest" description="Disordered" evidence="5">
    <location>
        <begin position="394"/>
        <end position="446"/>
    </location>
</feature>
<dbReference type="Proteomes" id="UP001498398">
    <property type="component" value="Unassembled WGS sequence"/>
</dbReference>
<dbReference type="PANTHER" id="PTHR15549">
    <property type="entry name" value="PAIRED IMMUNOGLOBULIN-LIKE TYPE 2 RECEPTOR"/>
    <property type="match status" value="1"/>
</dbReference>
<dbReference type="InterPro" id="IPR051694">
    <property type="entry name" value="Immunoregulatory_rcpt-like"/>
</dbReference>
<comment type="subcellular location">
    <subcellularLocation>
        <location evidence="1">Membrane</location>
        <topology evidence="1">Single-pass membrane protein</topology>
    </subcellularLocation>
</comment>
<evidence type="ECO:0000256" key="2">
    <source>
        <dbReference type="ARBA" id="ARBA00022692"/>
    </source>
</evidence>
<feature type="region of interest" description="Disordered" evidence="5">
    <location>
        <begin position="1899"/>
        <end position="1926"/>
    </location>
</feature>
<keyword evidence="2 6" id="KW-0812">Transmembrane</keyword>
<feature type="compositionally biased region" description="Low complexity" evidence="5">
    <location>
        <begin position="322"/>
        <end position="344"/>
    </location>
</feature>
<feature type="compositionally biased region" description="Polar residues" evidence="5">
    <location>
        <begin position="884"/>
        <end position="896"/>
    </location>
</feature>
<evidence type="ECO:0000313" key="8">
    <source>
        <dbReference type="Proteomes" id="UP001498398"/>
    </source>
</evidence>
<feature type="compositionally biased region" description="Polar residues" evidence="5">
    <location>
        <begin position="843"/>
        <end position="854"/>
    </location>
</feature>
<dbReference type="CDD" id="cd21699">
    <property type="entry name" value="JMTM_APP_like"/>
    <property type="match status" value="1"/>
</dbReference>
<evidence type="ECO:0000256" key="4">
    <source>
        <dbReference type="ARBA" id="ARBA00023136"/>
    </source>
</evidence>
<proteinExistence type="predicted"/>
<feature type="compositionally biased region" description="Basic and acidic residues" evidence="5">
    <location>
        <begin position="805"/>
        <end position="814"/>
    </location>
</feature>
<dbReference type="PANTHER" id="PTHR15549:SF30">
    <property type="entry name" value="MID2 DOMAIN-CONTAINING PROTEIN"/>
    <property type="match status" value="1"/>
</dbReference>
<feature type="compositionally biased region" description="Low complexity" evidence="5">
    <location>
        <begin position="815"/>
        <end position="841"/>
    </location>
</feature>
<reference evidence="7 8" key="1">
    <citation type="submission" date="2024-01" db="EMBL/GenBank/DDBJ databases">
        <title>A draft genome for the cacao thread blight pathogen Marasmiellus scandens.</title>
        <authorList>
            <person name="Baruah I.K."/>
            <person name="Leung J."/>
            <person name="Bukari Y."/>
            <person name="Amoako-Attah I."/>
            <person name="Meinhardt L.W."/>
            <person name="Bailey B.A."/>
            <person name="Cohen S.P."/>
        </authorList>
    </citation>
    <scope>NUCLEOTIDE SEQUENCE [LARGE SCALE GENOMIC DNA]</scope>
    <source>
        <strain evidence="7 8">GH-19</strain>
    </source>
</reference>
<feature type="compositionally biased region" description="Gly residues" evidence="5">
    <location>
        <begin position="1465"/>
        <end position="1475"/>
    </location>
</feature>
<feature type="region of interest" description="Disordered" evidence="5">
    <location>
        <begin position="1"/>
        <end position="51"/>
    </location>
</feature>
<feature type="compositionally biased region" description="Low complexity" evidence="5">
    <location>
        <begin position="264"/>
        <end position="276"/>
    </location>
</feature>
<feature type="region of interest" description="Disordered" evidence="5">
    <location>
        <begin position="566"/>
        <end position="598"/>
    </location>
</feature>
<feature type="compositionally biased region" description="Low complexity" evidence="5">
    <location>
        <begin position="917"/>
        <end position="1138"/>
    </location>
</feature>
<feature type="region of interest" description="Disordered" evidence="5">
    <location>
        <begin position="264"/>
        <end position="284"/>
    </location>
</feature>
<feature type="transmembrane region" description="Helical" evidence="6">
    <location>
        <begin position="1215"/>
        <end position="1240"/>
    </location>
</feature>
<feature type="compositionally biased region" description="Polar residues" evidence="5">
    <location>
        <begin position="1433"/>
        <end position="1447"/>
    </location>
</feature>
<evidence type="ECO:0000313" key="7">
    <source>
        <dbReference type="EMBL" id="KAK7457802.1"/>
    </source>
</evidence>
<feature type="compositionally biased region" description="Basic and acidic residues" evidence="5">
    <location>
        <begin position="1811"/>
        <end position="1830"/>
    </location>
</feature>
<keyword evidence="8" id="KW-1185">Reference proteome</keyword>
<feature type="compositionally biased region" description="Low complexity" evidence="5">
    <location>
        <begin position="856"/>
        <end position="868"/>
    </location>
</feature>
<evidence type="ECO:0000256" key="1">
    <source>
        <dbReference type="ARBA" id="ARBA00004167"/>
    </source>
</evidence>
<gene>
    <name evidence="7" type="ORF">VKT23_010142</name>
</gene>
<feature type="compositionally biased region" description="Basic and acidic residues" evidence="5">
    <location>
        <begin position="422"/>
        <end position="435"/>
    </location>
</feature>
<dbReference type="EMBL" id="JBANRG010000019">
    <property type="protein sequence ID" value="KAK7457802.1"/>
    <property type="molecule type" value="Genomic_DNA"/>
</dbReference>
<feature type="compositionally biased region" description="Low complexity" evidence="5">
    <location>
        <begin position="578"/>
        <end position="597"/>
    </location>
</feature>
<feature type="compositionally biased region" description="Basic and acidic residues" evidence="5">
    <location>
        <begin position="171"/>
        <end position="185"/>
    </location>
</feature>
<name>A0ABR1JD53_9AGAR</name>
<feature type="region of interest" description="Disordered" evidence="5">
    <location>
        <begin position="1621"/>
        <end position="1653"/>
    </location>
</feature>
<keyword evidence="3 6" id="KW-1133">Transmembrane helix</keyword>
<feature type="compositionally biased region" description="Low complexity" evidence="5">
    <location>
        <begin position="1636"/>
        <end position="1645"/>
    </location>
</feature>
<feature type="region of interest" description="Disordered" evidence="5">
    <location>
        <begin position="1534"/>
        <end position="1565"/>
    </location>
</feature>
<sequence length="1926" mass="200235">MDDYEYFSSGSQREPSQRRGKSRKRKSCELEVGKRAKRRVGTPTSVPVPVPVPHHLSTYPTTFVPQYPQHQPCHSLKSFITAFASTSGNGHGYGGRLSDADVDCAWLPSSFGFSPSPPDPCWSESSSSSPSRLSAASFSLSPASVSSSSSPSTSSASSFQSSESKGSGQRRNVDATRTRLSRTEKATPPPSRSRSRSKLDSTSPCTCGRTRAHTSGVQRTSTFLSTSPIGNLTSVVESPREASPFEVDDLELLGEGLHFTVSSYDNDNVNNNSSTSGHDDEYRYDNNYENETEPEFVYDYSPFYPNHQTHHHNHCHCQTVRQQTPTSSSSASTTLAPSITAATTKTRSGSRLTSLQSPLGRLLPASLLILLASSSLPTSSFVFAFASAAPTSSYPLTSSSHPPSSLSSDTFDSSSFSNSNSRLDENHTSKRDQLENPRLGSGFGHKKNHFLRNKRRYVDGMLVISSSKFRNVNANANDYSVSISISGTGTGSSHALGSVPPPTTLAGEKKQEDFLGSGVDGEGRFDMKESRLESTSPQQRYPYVHVPRHSDSEPSGAAAVLVTERGTGRAHKRVADAGEGQSEQSPSPSGGFVVPSGLDYELVGPDGSGAASELDSEKRNVVEDDGELVFSEVEVGYFGACCYNGNGHGQRASIGDGLGLDSGLGHTNGPNSSGTFRIDGVLAYNCNCCNEEQEQEKEMITQMQCGEEEDDHDRDRYDSFPDRNVNVGLMVDECYERGRGAAKVVNVNGNVLRHAFSDMDNLSGRDGFSKPFLLKVSEDQRQSRVGPNFSPVGLGKRHSGLLVEGSERFDRRQDTSTSAAAAPTPLSSSSSESISQGAESESVSDSTSLVQTTPIAPGSTSASAPDSSSVLDPILTLFSSSTPVSLIPTSTTTEGTTAFPPSASVTDSDPVAVASPSSTQGSASGLTSASTTTADGTPTPTSSMDPGTSASASSSSSDSPNDPSPSSSSSSSSLPSPTTTSSAMSSSSFSSGPSTSASATDPTTAQSSASPTSRTSDSSSQPDSTASSSSAPTSASSSSASTSVSVTVGPSSSTTSSDTSTSVSESTSRSSDSSTLSSSSSTSRSESSSSSSSSISTSSSDPTSSSASPTRTSTRTSSTSSSSSSRSTTSTRTTRSGFSHSEFTTEFTTVATFTSTFTTTRFSTATETNSSGIFTTLVPITSTGTSTVTTTSSGTTVLATDIPAPFGGNGSSLSLGAIVGLAVGGAVVLLIIVLGIWWVLCWKPARRRKRKSSGLWGVGGPVGAGGGSGGAREISMADPPPVAGPSAGAGGLAGVLGAAGSIFRGKSAQSASSRHGLMNTRQWSNASSMGHWKSPLSGEDDDEETGIGPHMDLGSGAAVGMGDAISSSGHGHPASSNSHGHGTSGSSSGHGHMATYPTFLSSASPTLATPVDAVTTIHGQKQQYQSIHAISSAGLSTESQHSLSPTSPDFIRPPPAPILAPAAGTGSGSGSGSGSGQSQAASHELSSATSHGHGTPGFYSTTPELSPSGSSSGHDHSYSGHGSILTPRVRILEASPPPSAFSTPVVGHKNHRKSLSLRNPDPYPLDTPEPLHGGSYLEVNANAMAPSIHSLEPVPIVDINLATANALHPPTSYHPIAISSRLSSHHSDHSGDHSSSEAVGSNSSSAGDLTESKRTRSFKSLLGRLRAKTAYDTGSEDIADTPPPSYFIPASTQYPFPLVPNPASLLNPPLTLEELSSSPQVVVDDRLIDGVHAVPVSGSGNDALIVGASRVWPQVQTTLPVFTSPNLVEESERVPEGLLNPNLKDADKAVRRESRWGRYGGRIWGQSGDGSKAERVQDKGKGKQRDEHVNDGWMGGVDDAGSIERTPSFSTVSLRDNVDYSRPFAGLVLNRLGSSTTFTTQDTRDTRLPGSAAVTPLEAPTMSFHRRTPSGSSRAESPNEEYPFAR</sequence>
<feature type="region of interest" description="Disordered" evidence="5">
    <location>
        <begin position="1433"/>
        <end position="1522"/>
    </location>
</feature>
<feature type="compositionally biased region" description="Polar residues" evidence="5">
    <location>
        <begin position="1484"/>
        <end position="1505"/>
    </location>
</feature>
<feature type="compositionally biased region" description="Polar residues" evidence="5">
    <location>
        <begin position="345"/>
        <end position="354"/>
    </location>
</feature>
<feature type="compositionally biased region" description="Low complexity" evidence="5">
    <location>
        <begin position="1375"/>
        <end position="1392"/>
    </location>
</feature>
<feature type="compositionally biased region" description="Low complexity" evidence="5">
    <location>
        <begin position="141"/>
        <end position="167"/>
    </location>
</feature>
<evidence type="ECO:0000256" key="5">
    <source>
        <dbReference type="SAM" id="MobiDB-lite"/>
    </source>
</evidence>
<feature type="region of interest" description="Disordered" evidence="5">
    <location>
        <begin position="779"/>
        <end position="868"/>
    </location>
</feature>
<evidence type="ECO:0000256" key="6">
    <source>
        <dbReference type="SAM" id="Phobius"/>
    </source>
</evidence>
<comment type="caution">
    <text evidence="7">The sequence shown here is derived from an EMBL/GenBank/DDBJ whole genome shotgun (WGS) entry which is preliminary data.</text>
</comment>
<feature type="region of interest" description="Disordered" evidence="5">
    <location>
        <begin position="1803"/>
        <end position="1844"/>
    </location>
</feature>
<feature type="compositionally biased region" description="Low complexity" evidence="5">
    <location>
        <begin position="394"/>
        <end position="421"/>
    </location>
</feature>
<feature type="region of interest" description="Disordered" evidence="5">
    <location>
        <begin position="322"/>
        <end position="354"/>
    </location>
</feature>
<feature type="region of interest" description="Disordered" evidence="5">
    <location>
        <begin position="884"/>
        <end position="1138"/>
    </location>
</feature>
<keyword evidence="4 6" id="KW-0472">Membrane</keyword>
<feature type="compositionally biased region" description="Basic and acidic residues" evidence="5">
    <location>
        <begin position="1625"/>
        <end position="1635"/>
    </location>
</feature>
<feature type="region of interest" description="Disordered" evidence="5">
    <location>
        <begin position="1324"/>
        <end position="1397"/>
    </location>
</feature>
<organism evidence="7 8">
    <name type="scientific">Marasmiellus scandens</name>
    <dbReference type="NCBI Taxonomy" id="2682957"/>
    <lineage>
        <taxon>Eukaryota</taxon>
        <taxon>Fungi</taxon>
        <taxon>Dikarya</taxon>
        <taxon>Basidiomycota</taxon>
        <taxon>Agaricomycotina</taxon>
        <taxon>Agaricomycetes</taxon>
        <taxon>Agaricomycetidae</taxon>
        <taxon>Agaricales</taxon>
        <taxon>Marasmiineae</taxon>
        <taxon>Omphalotaceae</taxon>
        <taxon>Marasmiellus</taxon>
    </lineage>
</organism>